<evidence type="ECO:0000313" key="1">
    <source>
        <dbReference type="EMBL" id="MDQ0379399.1"/>
    </source>
</evidence>
<dbReference type="SUPFAM" id="SSF55729">
    <property type="entry name" value="Acyl-CoA N-acyltransferases (Nat)"/>
    <property type="match status" value="1"/>
</dbReference>
<dbReference type="RefSeq" id="WP_306992711.1">
    <property type="nucleotide sequence ID" value="NZ_JAUSUT010000001.1"/>
</dbReference>
<gene>
    <name evidence="1" type="ORF">FB470_003393</name>
</gene>
<dbReference type="InterPro" id="IPR016181">
    <property type="entry name" value="Acyl_CoA_acyltransferase"/>
</dbReference>
<name>A0ABU0EVR6_9PSEU</name>
<dbReference type="EMBL" id="JAUSUT010000001">
    <property type="protein sequence ID" value="MDQ0379399.1"/>
    <property type="molecule type" value="Genomic_DNA"/>
</dbReference>
<comment type="caution">
    <text evidence="1">The sequence shown here is derived from an EMBL/GenBank/DDBJ whole genome shotgun (WGS) entry which is preliminary data.</text>
</comment>
<dbReference type="Proteomes" id="UP001229651">
    <property type="component" value="Unassembled WGS sequence"/>
</dbReference>
<evidence type="ECO:0000313" key="2">
    <source>
        <dbReference type="Proteomes" id="UP001229651"/>
    </source>
</evidence>
<organism evidence="1 2">
    <name type="scientific">Amycolatopsis thermophila</name>
    <dbReference type="NCBI Taxonomy" id="206084"/>
    <lineage>
        <taxon>Bacteria</taxon>
        <taxon>Bacillati</taxon>
        <taxon>Actinomycetota</taxon>
        <taxon>Actinomycetes</taxon>
        <taxon>Pseudonocardiales</taxon>
        <taxon>Pseudonocardiaceae</taxon>
        <taxon>Amycolatopsis</taxon>
    </lineage>
</organism>
<dbReference type="Gene3D" id="3.40.630.30">
    <property type="match status" value="1"/>
</dbReference>
<proteinExistence type="predicted"/>
<reference evidence="1 2" key="1">
    <citation type="submission" date="2023-07" db="EMBL/GenBank/DDBJ databases">
        <title>Sequencing the genomes of 1000 actinobacteria strains.</title>
        <authorList>
            <person name="Klenk H.-P."/>
        </authorList>
    </citation>
    <scope>NUCLEOTIDE SEQUENCE [LARGE SCALE GENOMIC DNA]</scope>
    <source>
        <strain evidence="1 2">DSM 45805</strain>
    </source>
</reference>
<protein>
    <submittedName>
        <fullName evidence="1">RimJ/RimL family protein N-acetyltransferase</fullName>
    </submittedName>
</protein>
<sequence>MRVHLETERLILRYLGDAAASRDVVERTGFFAAIEKASGAFTGWFEFRPLANGDVELGYRLRREFWGSRSAVRAHVLRAMARSASGRRTR</sequence>
<accession>A0ABU0EVR6</accession>
<keyword evidence="2" id="KW-1185">Reference proteome</keyword>